<dbReference type="InterPro" id="IPR027385">
    <property type="entry name" value="Beta-barrel_OMP"/>
</dbReference>
<dbReference type="Gene3D" id="2.40.160.20">
    <property type="match status" value="1"/>
</dbReference>
<evidence type="ECO:0000259" key="4">
    <source>
        <dbReference type="Pfam" id="PF13505"/>
    </source>
</evidence>
<feature type="signal peptide" evidence="3">
    <location>
        <begin position="1"/>
        <end position="30"/>
    </location>
</feature>
<dbReference type="Pfam" id="PF13505">
    <property type="entry name" value="OMP_b-brl"/>
    <property type="match status" value="1"/>
</dbReference>
<evidence type="ECO:0000313" key="6">
    <source>
        <dbReference type="Proteomes" id="UP000282060"/>
    </source>
</evidence>
<dbReference type="OrthoDB" id="9797122at2"/>
<dbReference type="SUPFAM" id="SSF56925">
    <property type="entry name" value="OMPA-like"/>
    <property type="match status" value="1"/>
</dbReference>
<feature type="region of interest" description="Disordered" evidence="2">
    <location>
        <begin position="189"/>
        <end position="211"/>
    </location>
</feature>
<accession>A0A3S0I9I0</accession>
<proteinExistence type="predicted"/>
<gene>
    <name evidence="5" type="ORF">EKG39_20150</name>
</gene>
<keyword evidence="6" id="KW-1185">Reference proteome</keyword>
<dbReference type="Proteomes" id="UP000282060">
    <property type="component" value="Unassembled WGS sequence"/>
</dbReference>
<evidence type="ECO:0000256" key="3">
    <source>
        <dbReference type="SAM" id="SignalP"/>
    </source>
</evidence>
<dbReference type="InterPro" id="IPR011250">
    <property type="entry name" value="OMP/PagP_B-barrel"/>
</dbReference>
<dbReference type="AlphaFoldDB" id="A0A3S0I9I0"/>
<feature type="domain" description="Outer membrane protein beta-barrel" evidence="4">
    <location>
        <begin position="20"/>
        <end position="168"/>
    </location>
</feature>
<feature type="chain" id="PRO_5018701477" evidence="3">
    <location>
        <begin position="31"/>
        <end position="278"/>
    </location>
</feature>
<sequence>MKNFKYHGTRLKSAWLCLPLISLLSTPLMAEEFYLGAAPFFSTLEYQEVSTVSNDIDIGAELFGGAKLNSYFGIEFGAGYGSRDGRDERSLYGDALVLGYYPYSSTTSFFLGAGPAWFGGEWRSVSAIGVDFQVSEALSLNLGYKRHFNSGVDGVDVDAFRFGIKYRFGGTKAARPTVIAQKSAETVTTAQAQESATAPPPLELTSPPSFPPTKEVEYKEVEYVVVEGEWIHLLLRERGMTMPQFLALNPAFGEDSTLGRDPERIYPGDHLVLIQWAQ</sequence>
<keyword evidence="1 3" id="KW-0732">Signal</keyword>
<name>A0A3S0I9I0_9GAMM</name>
<evidence type="ECO:0000313" key="5">
    <source>
        <dbReference type="EMBL" id="RTR27714.1"/>
    </source>
</evidence>
<comment type="caution">
    <text evidence="5">The sequence shown here is derived from an EMBL/GenBank/DDBJ whole genome shotgun (WGS) entry which is preliminary data.</text>
</comment>
<evidence type="ECO:0000256" key="1">
    <source>
        <dbReference type="ARBA" id="ARBA00022729"/>
    </source>
</evidence>
<dbReference type="RefSeq" id="WP_126507799.1">
    <property type="nucleotide sequence ID" value="NZ_RXNV01000015.1"/>
</dbReference>
<reference evidence="5 6" key="1">
    <citation type="submission" date="2018-12" db="EMBL/GenBank/DDBJ databases">
        <authorList>
            <person name="Yu L."/>
        </authorList>
    </citation>
    <scope>NUCLEOTIDE SEQUENCE [LARGE SCALE GENOMIC DNA]</scope>
    <source>
        <strain evidence="5 6">HAW-EB5</strain>
    </source>
</reference>
<protein>
    <submittedName>
        <fullName evidence="5">Porin family protein</fullName>
    </submittedName>
</protein>
<organism evidence="5 6">
    <name type="scientific">Shewanella atlantica</name>
    <dbReference type="NCBI Taxonomy" id="271099"/>
    <lineage>
        <taxon>Bacteria</taxon>
        <taxon>Pseudomonadati</taxon>
        <taxon>Pseudomonadota</taxon>
        <taxon>Gammaproteobacteria</taxon>
        <taxon>Alteromonadales</taxon>
        <taxon>Shewanellaceae</taxon>
        <taxon>Shewanella</taxon>
    </lineage>
</organism>
<dbReference type="EMBL" id="RXNV01000015">
    <property type="protein sequence ID" value="RTR27714.1"/>
    <property type="molecule type" value="Genomic_DNA"/>
</dbReference>
<evidence type="ECO:0000256" key="2">
    <source>
        <dbReference type="SAM" id="MobiDB-lite"/>
    </source>
</evidence>